<proteinExistence type="predicted"/>
<evidence type="ECO:0000313" key="1">
    <source>
        <dbReference type="EMBL" id="KKM87829.1"/>
    </source>
</evidence>
<dbReference type="EMBL" id="LAZR01007047">
    <property type="protein sequence ID" value="KKM87829.1"/>
    <property type="molecule type" value="Genomic_DNA"/>
</dbReference>
<accession>A0A0F9KZS0</accession>
<feature type="non-terminal residue" evidence="1">
    <location>
        <position position="206"/>
    </location>
</feature>
<reference evidence="1" key="1">
    <citation type="journal article" date="2015" name="Nature">
        <title>Complex archaea that bridge the gap between prokaryotes and eukaryotes.</title>
        <authorList>
            <person name="Spang A."/>
            <person name="Saw J.H."/>
            <person name="Jorgensen S.L."/>
            <person name="Zaremba-Niedzwiedzka K."/>
            <person name="Martijn J."/>
            <person name="Lind A.E."/>
            <person name="van Eijk R."/>
            <person name="Schleper C."/>
            <person name="Guy L."/>
            <person name="Ettema T.J."/>
        </authorList>
    </citation>
    <scope>NUCLEOTIDE SEQUENCE</scope>
</reference>
<dbReference type="AlphaFoldDB" id="A0A0F9KZS0"/>
<name>A0A0F9KZS0_9ZZZZ</name>
<sequence>MENYSSSETIFYLNILHRPTALNNDTTLHHISSSIYVQDAVNYTFTYQDILSVPNKSLADVDDAYYQWYQINANGQIIGSISNNTNLIESADNTYILDFNTSLRAVGAYALFVTMQKNNYEARTALVNLEIKTRVFSATLPSDIFTDNIIEVYSGDPFSFNISLQDDTRNIALTGATVKMDFQNTTYTFNETGSGGYLVNITDYIK</sequence>
<gene>
    <name evidence="1" type="ORF">LCGC14_1264940</name>
</gene>
<organism evidence="1">
    <name type="scientific">marine sediment metagenome</name>
    <dbReference type="NCBI Taxonomy" id="412755"/>
    <lineage>
        <taxon>unclassified sequences</taxon>
        <taxon>metagenomes</taxon>
        <taxon>ecological metagenomes</taxon>
    </lineage>
</organism>
<comment type="caution">
    <text evidence="1">The sequence shown here is derived from an EMBL/GenBank/DDBJ whole genome shotgun (WGS) entry which is preliminary data.</text>
</comment>
<protein>
    <submittedName>
        <fullName evidence="1">Uncharacterized protein</fullName>
    </submittedName>
</protein>